<organism evidence="2 3">
    <name type="scientific">Oxynema aestuarii AP17</name>
    <dbReference type="NCBI Taxonomy" id="2064643"/>
    <lineage>
        <taxon>Bacteria</taxon>
        <taxon>Bacillati</taxon>
        <taxon>Cyanobacteriota</taxon>
        <taxon>Cyanophyceae</taxon>
        <taxon>Oscillatoriophycideae</taxon>
        <taxon>Oscillatoriales</taxon>
        <taxon>Oscillatoriaceae</taxon>
        <taxon>Oxynema</taxon>
        <taxon>Oxynema aestuarii</taxon>
    </lineage>
</organism>
<evidence type="ECO:0000256" key="1">
    <source>
        <dbReference type="SAM" id="MobiDB-lite"/>
    </source>
</evidence>
<gene>
    <name evidence="2" type="ORF">HCG48_16800</name>
</gene>
<accession>A0A6H1U0R7</accession>
<feature type="compositionally biased region" description="Polar residues" evidence="1">
    <location>
        <begin position="81"/>
        <end position="92"/>
    </location>
</feature>
<feature type="region of interest" description="Disordered" evidence="1">
    <location>
        <begin position="72"/>
        <end position="92"/>
    </location>
</feature>
<dbReference type="RefSeq" id="WP_168570187.1">
    <property type="nucleotide sequence ID" value="NZ_CP051167.1"/>
</dbReference>
<evidence type="ECO:0000313" key="2">
    <source>
        <dbReference type="EMBL" id="QIZ72036.1"/>
    </source>
</evidence>
<keyword evidence="3" id="KW-1185">Reference proteome</keyword>
<dbReference type="KEGG" id="oxy:HCG48_16800"/>
<name>A0A6H1U0R7_9CYAN</name>
<protein>
    <submittedName>
        <fullName evidence="2">Uncharacterized protein</fullName>
    </submittedName>
</protein>
<sequence>MAAARDGCSVELKTGNDRSARIPMGLADGETAARTVASHPARTPKTQIGLLRRRSLAATGVCDRALINGRYAPSGPPVFPQTGNTLTRKSLD</sequence>
<dbReference type="EMBL" id="CP051167">
    <property type="protein sequence ID" value="QIZ72036.1"/>
    <property type="molecule type" value="Genomic_DNA"/>
</dbReference>
<evidence type="ECO:0000313" key="3">
    <source>
        <dbReference type="Proteomes" id="UP000500857"/>
    </source>
</evidence>
<dbReference type="AlphaFoldDB" id="A0A6H1U0R7"/>
<reference evidence="2 3" key="1">
    <citation type="submission" date="2020-04" db="EMBL/GenBank/DDBJ databases">
        <authorList>
            <person name="Basu S."/>
            <person name="Maruthanayagam V."/>
            <person name="Chakraborty S."/>
            <person name="Pramanik A."/>
            <person name="Mukherjee J."/>
            <person name="Brink B."/>
        </authorList>
    </citation>
    <scope>NUCLEOTIDE SEQUENCE [LARGE SCALE GENOMIC DNA]</scope>
    <source>
        <strain evidence="2 3">AP17</strain>
    </source>
</reference>
<proteinExistence type="predicted"/>
<dbReference type="Proteomes" id="UP000500857">
    <property type="component" value="Chromosome"/>
</dbReference>